<dbReference type="InterPro" id="IPR001293">
    <property type="entry name" value="Znf_TRAF"/>
</dbReference>
<feature type="compositionally biased region" description="Basic and acidic residues" evidence="5">
    <location>
        <begin position="365"/>
        <end position="376"/>
    </location>
</feature>
<dbReference type="AlphaFoldDB" id="A0AAV6WM88"/>
<feature type="zinc finger region" description="TRAF-type" evidence="4">
    <location>
        <begin position="212"/>
        <end position="264"/>
    </location>
</feature>
<keyword evidence="1 4" id="KW-0479">Metal-binding</keyword>
<sequence>MVPPDDAIELKPEKLEEEKEGGPSFPCDFYDANMAYKIGMAFLPGLASACIDNTTGGLFSTPASVAVGIRKEMVGYLIQESENFVAESVVLEDGADVQDPYDIISDFVDDFVSSKRNFFSGVYGWLLSERREDRIDDLVQEMEINSFWLLNRRISVAQTLLKNIDFKNIYYCSTNFKSIDDLEKHKSHCGFRTLACTNEGCSSSFSAIQMDSHDSICPFKILPCEQNCSGIIIRREMDRHCITICPMKLVKCPFYSVGCQSTIPQCTIDQHRTENLASHLIYILKVLHKEASTEELTERVKELEKLSSLGQLAPARDAKSLTILIKDLEAKIGPLKVVTNVKPSAEAADVIEKKEERTALPTKHVRFEEPPSKEEENINSPSKGSHHEDSCHGKGELVIDRISCGNRTGPSLANKS</sequence>
<name>A0AAV6WM88_9LAMI</name>
<feature type="domain" description="TRAF-type" evidence="6">
    <location>
        <begin position="212"/>
        <end position="264"/>
    </location>
</feature>
<evidence type="ECO:0000313" key="7">
    <source>
        <dbReference type="EMBL" id="KAG8371804.1"/>
    </source>
</evidence>
<feature type="region of interest" description="Disordered" evidence="5">
    <location>
        <begin position="352"/>
        <end position="394"/>
    </location>
</feature>
<evidence type="ECO:0000313" key="8">
    <source>
        <dbReference type="Proteomes" id="UP000826271"/>
    </source>
</evidence>
<proteinExistence type="predicted"/>
<comment type="caution">
    <text evidence="7">The sequence shown here is derived from an EMBL/GenBank/DDBJ whole genome shotgun (WGS) entry which is preliminary data.</text>
</comment>
<evidence type="ECO:0000256" key="1">
    <source>
        <dbReference type="ARBA" id="ARBA00022723"/>
    </source>
</evidence>
<organism evidence="7 8">
    <name type="scientific">Buddleja alternifolia</name>
    <dbReference type="NCBI Taxonomy" id="168488"/>
    <lineage>
        <taxon>Eukaryota</taxon>
        <taxon>Viridiplantae</taxon>
        <taxon>Streptophyta</taxon>
        <taxon>Embryophyta</taxon>
        <taxon>Tracheophyta</taxon>
        <taxon>Spermatophyta</taxon>
        <taxon>Magnoliopsida</taxon>
        <taxon>eudicotyledons</taxon>
        <taxon>Gunneridae</taxon>
        <taxon>Pentapetalae</taxon>
        <taxon>asterids</taxon>
        <taxon>lamiids</taxon>
        <taxon>Lamiales</taxon>
        <taxon>Scrophulariaceae</taxon>
        <taxon>Buddlejeae</taxon>
        <taxon>Buddleja</taxon>
    </lineage>
</organism>
<evidence type="ECO:0000256" key="2">
    <source>
        <dbReference type="ARBA" id="ARBA00022771"/>
    </source>
</evidence>
<accession>A0AAV6WM88</accession>
<dbReference type="PANTHER" id="PTHR10131">
    <property type="entry name" value="TNF RECEPTOR ASSOCIATED FACTOR"/>
    <property type="match status" value="1"/>
</dbReference>
<evidence type="ECO:0000256" key="3">
    <source>
        <dbReference type="ARBA" id="ARBA00022833"/>
    </source>
</evidence>
<dbReference type="InterPro" id="IPR013083">
    <property type="entry name" value="Znf_RING/FYVE/PHD"/>
</dbReference>
<dbReference type="Proteomes" id="UP000826271">
    <property type="component" value="Unassembled WGS sequence"/>
</dbReference>
<dbReference type="GO" id="GO:0008270">
    <property type="term" value="F:zinc ion binding"/>
    <property type="evidence" value="ECO:0007669"/>
    <property type="project" value="UniProtKB-KW"/>
</dbReference>
<keyword evidence="2 4" id="KW-0863">Zinc-finger</keyword>
<reference evidence="7" key="1">
    <citation type="submission" date="2019-10" db="EMBL/GenBank/DDBJ databases">
        <authorList>
            <person name="Zhang R."/>
            <person name="Pan Y."/>
            <person name="Wang J."/>
            <person name="Ma R."/>
            <person name="Yu S."/>
        </authorList>
    </citation>
    <scope>NUCLEOTIDE SEQUENCE</scope>
    <source>
        <strain evidence="7">LA-IB0</strain>
        <tissue evidence="7">Leaf</tissue>
    </source>
</reference>
<evidence type="ECO:0000256" key="5">
    <source>
        <dbReference type="SAM" id="MobiDB-lite"/>
    </source>
</evidence>
<evidence type="ECO:0000256" key="4">
    <source>
        <dbReference type="PROSITE-ProRule" id="PRU00207"/>
    </source>
</evidence>
<dbReference type="PROSITE" id="PS50145">
    <property type="entry name" value="ZF_TRAF"/>
    <property type="match status" value="1"/>
</dbReference>
<evidence type="ECO:0000259" key="6">
    <source>
        <dbReference type="PROSITE" id="PS50145"/>
    </source>
</evidence>
<dbReference type="Pfam" id="PF02176">
    <property type="entry name" value="zf-TRAF"/>
    <property type="match status" value="1"/>
</dbReference>
<dbReference type="EMBL" id="WHWC01000012">
    <property type="protein sequence ID" value="KAG8371804.1"/>
    <property type="molecule type" value="Genomic_DNA"/>
</dbReference>
<feature type="compositionally biased region" description="Basic and acidic residues" evidence="5">
    <location>
        <begin position="385"/>
        <end position="394"/>
    </location>
</feature>
<dbReference type="Gene3D" id="3.30.40.10">
    <property type="entry name" value="Zinc/RING finger domain, C3HC4 (zinc finger)"/>
    <property type="match status" value="1"/>
</dbReference>
<gene>
    <name evidence="7" type="ORF">BUALT_Bualt12G0001300</name>
</gene>
<keyword evidence="8" id="KW-1185">Reference proteome</keyword>
<protein>
    <recommendedName>
        <fullName evidence="6">TRAF-type domain-containing protein</fullName>
    </recommendedName>
</protein>
<dbReference type="PANTHER" id="PTHR10131:SF161">
    <property type="entry name" value="F26K24.24 PROTEIN"/>
    <property type="match status" value="1"/>
</dbReference>
<keyword evidence="3 4" id="KW-0862">Zinc</keyword>